<keyword evidence="7" id="KW-0313">Glucose metabolism</keyword>
<evidence type="ECO:0000256" key="3">
    <source>
        <dbReference type="ARBA" id="ARBA00005164"/>
    </source>
</evidence>
<keyword evidence="9 15" id="KW-0479">Metal-binding</keyword>
<dbReference type="Proteomes" id="UP000823629">
    <property type="component" value="Unassembled WGS sequence"/>
</dbReference>
<dbReference type="PANTHER" id="PTHR45745:SF1">
    <property type="entry name" value="PHOSPHOGLUCOMUTASE 2B-RELATED"/>
    <property type="match status" value="1"/>
</dbReference>
<evidence type="ECO:0000256" key="8">
    <source>
        <dbReference type="ARBA" id="ARBA00022553"/>
    </source>
</evidence>
<feature type="domain" description="Alpha-D-phosphohexomutase alpha/beta/alpha" evidence="17">
    <location>
        <begin position="41"/>
        <end position="177"/>
    </location>
</feature>
<dbReference type="GO" id="GO:0000287">
    <property type="term" value="F:magnesium ion binding"/>
    <property type="evidence" value="ECO:0007669"/>
    <property type="project" value="InterPro"/>
</dbReference>
<dbReference type="GO" id="GO:0008973">
    <property type="term" value="F:phosphopentomutase activity"/>
    <property type="evidence" value="ECO:0007669"/>
    <property type="project" value="TreeGrafter"/>
</dbReference>
<dbReference type="CDD" id="cd05799">
    <property type="entry name" value="PGM2"/>
    <property type="match status" value="1"/>
</dbReference>
<evidence type="ECO:0000256" key="11">
    <source>
        <dbReference type="ARBA" id="ARBA00023235"/>
    </source>
</evidence>
<evidence type="ECO:0000259" key="18">
    <source>
        <dbReference type="Pfam" id="PF02879"/>
    </source>
</evidence>
<dbReference type="GO" id="GO:0004614">
    <property type="term" value="F:phosphoglucomutase activity"/>
    <property type="evidence" value="ECO:0007669"/>
    <property type="project" value="UniProtKB-EC"/>
</dbReference>
<dbReference type="InterPro" id="IPR016055">
    <property type="entry name" value="A-D-PHexomutase_a/b/a-I/II/III"/>
</dbReference>
<comment type="catalytic activity">
    <reaction evidence="1">
        <text>alpha-D-glucose 1-phosphate = alpha-D-glucose 6-phosphate</text>
        <dbReference type="Rhea" id="RHEA:23536"/>
        <dbReference type="ChEBI" id="CHEBI:58225"/>
        <dbReference type="ChEBI" id="CHEBI:58601"/>
        <dbReference type="EC" id="5.4.2.2"/>
    </reaction>
</comment>
<feature type="domain" description="Alpha-D-phosphohexomutase alpha/beta/alpha" evidence="18">
    <location>
        <begin position="208"/>
        <end position="303"/>
    </location>
</feature>
<dbReference type="InterPro" id="IPR005843">
    <property type="entry name" value="A-D-PHexomutase_C"/>
</dbReference>
<evidence type="ECO:0000259" key="17">
    <source>
        <dbReference type="Pfam" id="PF02878"/>
    </source>
</evidence>
<dbReference type="GO" id="GO:0006006">
    <property type="term" value="P:glucose metabolic process"/>
    <property type="evidence" value="ECO:0007669"/>
    <property type="project" value="UniProtKB-KW"/>
</dbReference>
<dbReference type="Pfam" id="PF00408">
    <property type="entry name" value="PGM_PMM_IV"/>
    <property type="match status" value="1"/>
</dbReference>
<keyword evidence="10 15" id="KW-0460">Magnesium</keyword>
<protein>
    <recommendedName>
        <fullName evidence="12">Phosphoglucomutase</fullName>
        <ecNumber evidence="6">5.4.2.2</ecNumber>
    </recommendedName>
    <alternativeName>
        <fullName evidence="14">Alpha-phosphoglucomutase</fullName>
    </alternativeName>
    <alternativeName>
        <fullName evidence="13">Glucose phosphomutase</fullName>
    </alternativeName>
</protein>
<comment type="similarity">
    <text evidence="5 15">Belongs to the phosphohexose mutase family.</text>
</comment>
<feature type="domain" description="Alpha-D-phosphohexomutase C-terminal" evidence="16">
    <location>
        <begin position="485"/>
        <end position="549"/>
    </location>
</feature>
<evidence type="ECO:0000256" key="4">
    <source>
        <dbReference type="ARBA" id="ARBA00005189"/>
    </source>
</evidence>
<dbReference type="Gene3D" id="3.30.310.50">
    <property type="entry name" value="Alpha-D-phosphohexomutase, C-terminal domain"/>
    <property type="match status" value="1"/>
</dbReference>
<evidence type="ECO:0000313" key="20">
    <source>
        <dbReference type="EMBL" id="MBO8414412.1"/>
    </source>
</evidence>
<evidence type="ECO:0000256" key="13">
    <source>
        <dbReference type="ARBA" id="ARBA00041398"/>
    </source>
</evidence>
<dbReference type="AlphaFoldDB" id="A0A9D9GLZ4"/>
<proteinExistence type="inferred from homology"/>
<evidence type="ECO:0000256" key="6">
    <source>
        <dbReference type="ARBA" id="ARBA00012728"/>
    </source>
</evidence>
<keyword evidence="8" id="KW-0597">Phosphoprotein</keyword>
<name>A0A9D9GLZ4_9BACL</name>
<comment type="cofactor">
    <cofactor evidence="2">
        <name>Mg(2+)</name>
        <dbReference type="ChEBI" id="CHEBI:18420"/>
    </cofactor>
</comment>
<dbReference type="InterPro" id="IPR005841">
    <property type="entry name" value="Alpha-D-phosphohexomutase_SF"/>
</dbReference>
<gene>
    <name evidence="20" type="ORF">IAC78_02920</name>
</gene>
<dbReference type="EC" id="5.4.2.2" evidence="6"/>
<evidence type="ECO:0000256" key="15">
    <source>
        <dbReference type="RuleBase" id="RU004326"/>
    </source>
</evidence>
<evidence type="ECO:0000259" key="16">
    <source>
        <dbReference type="Pfam" id="PF00408"/>
    </source>
</evidence>
<dbReference type="InterPro" id="IPR016066">
    <property type="entry name" value="A-D-PHexomutase_CS"/>
</dbReference>
<feature type="domain" description="Alpha-D-phosphohexomutase alpha/beta/alpha" evidence="19">
    <location>
        <begin position="317"/>
        <end position="443"/>
    </location>
</feature>
<reference evidence="20" key="1">
    <citation type="submission" date="2020-10" db="EMBL/GenBank/DDBJ databases">
        <authorList>
            <person name="Gilroy R."/>
        </authorList>
    </citation>
    <scope>NUCLEOTIDE SEQUENCE</scope>
    <source>
        <strain evidence="20">1748</strain>
    </source>
</reference>
<organism evidence="20 21">
    <name type="scientific">Candidatus Scatoplasma merdavium</name>
    <dbReference type="NCBI Taxonomy" id="2840932"/>
    <lineage>
        <taxon>Bacteria</taxon>
        <taxon>Bacillati</taxon>
        <taxon>Bacillota</taxon>
        <taxon>Bacilli</taxon>
        <taxon>Bacillales</taxon>
        <taxon>Candidatus Scatoplasma</taxon>
    </lineage>
</organism>
<comment type="pathway">
    <text evidence="4">Lipid metabolism.</text>
</comment>
<dbReference type="InterPro" id="IPR005845">
    <property type="entry name" value="A-D-PHexomutase_a/b/a-II"/>
</dbReference>
<dbReference type="PROSITE" id="PS00710">
    <property type="entry name" value="PGM_PMM"/>
    <property type="match status" value="1"/>
</dbReference>
<dbReference type="PRINTS" id="PR00509">
    <property type="entry name" value="PGMPMM"/>
</dbReference>
<keyword evidence="7" id="KW-0119">Carbohydrate metabolism</keyword>
<dbReference type="Pfam" id="PF02878">
    <property type="entry name" value="PGM_PMM_I"/>
    <property type="match status" value="1"/>
</dbReference>
<evidence type="ECO:0000313" key="21">
    <source>
        <dbReference type="Proteomes" id="UP000823629"/>
    </source>
</evidence>
<evidence type="ECO:0000256" key="10">
    <source>
        <dbReference type="ARBA" id="ARBA00022842"/>
    </source>
</evidence>
<sequence length="566" mass="63663">MTVNEKAQLWLDSDKVSAELKDEIKSASKEQLNDMFFKNLEFGTGGMRGLLGPGPNRMNIFTVTKVTVGFAKYLLNTYSDAKVRGVVLSHDNRINSRLFVLTASKVLNDFGINTYIFDSLRPTPELSFATRYVHAVGGIMVTASHNPKEYNGYKVYDDTGCQLVPEQIQPLLDIIANLGDELTLTYTPEAVRGEEKILSSEVDDAFMQKVHSVALNPADKKVIKIVFTPQHGTSSVLGRRLFKELGYEFYPVLSQCDPDPLFSHTLSPNPEKKEAYTEAIKLAKQVGADLILTTDPDADRCGLGYKMKDGEYRLLTGNETGALLIDYVLSNRHQRGLIKSNSVICDTIVTSTLGEKIAAHYGVGTRSFLTGFKYIGSAINKAEKTHEFTFEFGYEESYGYIFADFCRDKDSLESLLMIAEMTNHYALEGKDLGEKLEELYKAYGYHICKLYDIYFEGESGLKRMAQIMDSLRHDHLKEIAGVKVVKIEDYELLKTYSEDKETDLVGFPKSNVLKFFLEDGSWIAVRPSGTEPKCKFYYEAVDTKKEDAIDKPEKFHHAVLKLVGIE</sequence>
<keyword evidence="11" id="KW-0413">Isomerase</keyword>
<evidence type="ECO:0000256" key="5">
    <source>
        <dbReference type="ARBA" id="ARBA00010231"/>
    </source>
</evidence>
<dbReference type="Pfam" id="PF02879">
    <property type="entry name" value="PGM_PMM_II"/>
    <property type="match status" value="1"/>
</dbReference>
<evidence type="ECO:0000256" key="12">
    <source>
        <dbReference type="ARBA" id="ARBA00039995"/>
    </source>
</evidence>
<evidence type="ECO:0000256" key="7">
    <source>
        <dbReference type="ARBA" id="ARBA00022526"/>
    </source>
</evidence>
<evidence type="ECO:0000256" key="2">
    <source>
        <dbReference type="ARBA" id="ARBA00001946"/>
    </source>
</evidence>
<dbReference type="PANTHER" id="PTHR45745">
    <property type="entry name" value="PHOSPHOMANNOMUTASE 45A"/>
    <property type="match status" value="1"/>
</dbReference>
<comment type="caution">
    <text evidence="20">The sequence shown here is derived from an EMBL/GenBank/DDBJ whole genome shotgun (WGS) entry which is preliminary data.</text>
</comment>
<evidence type="ECO:0000259" key="19">
    <source>
        <dbReference type="Pfam" id="PF02880"/>
    </source>
</evidence>
<dbReference type="SUPFAM" id="SSF53738">
    <property type="entry name" value="Phosphoglucomutase, first 3 domains"/>
    <property type="match status" value="3"/>
</dbReference>
<dbReference type="Pfam" id="PF02880">
    <property type="entry name" value="PGM_PMM_III"/>
    <property type="match status" value="1"/>
</dbReference>
<comment type="pathway">
    <text evidence="3">Glycolipid metabolism; diglucosyl-diacylglycerol biosynthesis.</text>
</comment>
<dbReference type="Gene3D" id="3.40.120.10">
    <property type="entry name" value="Alpha-D-Glucose-1,6-Bisphosphate, subunit A, domain 3"/>
    <property type="match status" value="3"/>
</dbReference>
<accession>A0A9D9GLZ4</accession>
<evidence type="ECO:0000256" key="9">
    <source>
        <dbReference type="ARBA" id="ARBA00022723"/>
    </source>
</evidence>
<evidence type="ECO:0000256" key="14">
    <source>
        <dbReference type="ARBA" id="ARBA00041467"/>
    </source>
</evidence>
<dbReference type="InterPro" id="IPR005846">
    <property type="entry name" value="A-D-PHexomutase_a/b/a-III"/>
</dbReference>
<dbReference type="SUPFAM" id="SSF55957">
    <property type="entry name" value="Phosphoglucomutase, C-terminal domain"/>
    <property type="match status" value="1"/>
</dbReference>
<dbReference type="InterPro" id="IPR036900">
    <property type="entry name" value="A-D-PHexomutase_C_sf"/>
</dbReference>
<evidence type="ECO:0000256" key="1">
    <source>
        <dbReference type="ARBA" id="ARBA00000443"/>
    </source>
</evidence>
<dbReference type="EMBL" id="JADING010000082">
    <property type="protein sequence ID" value="MBO8414412.1"/>
    <property type="molecule type" value="Genomic_DNA"/>
</dbReference>
<reference evidence="20" key="2">
    <citation type="journal article" date="2021" name="PeerJ">
        <title>Extensive microbial diversity within the chicken gut microbiome revealed by metagenomics and culture.</title>
        <authorList>
            <person name="Gilroy R."/>
            <person name="Ravi A."/>
            <person name="Getino M."/>
            <person name="Pursley I."/>
            <person name="Horton D.L."/>
            <person name="Alikhan N.F."/>
            <person name="Baker D."/>
            <person name="Gharbi K."/>
            <person name="Hall N."/>
            <person name="Watson M."/>
            <person name="Adriaenssens E.M."/>
            <person name="Foster-Nyarko E."/>
            <person name="Jarju S."/>
            <person name="Secka A."/>
            <person name="Antonio M."/>
            <person name="Oren A."/>
            <person name="Chaudhuri R.R."/>
            <person name="La Ragione R."/>
            <person name="Hildebrand F."/>
            <person name="Pallen M.J."/>
        </authorList>
    </citation>
    <scope>NUCLEOTIDE SEQUENCE</scope>
    <source>
        <strain evidence="20">1748</strain>
    </source>
</reference>
<dbReference type="InterPro" id="IPR005844">
    <property type="entry name" value="A-D-PHexomutase_a/b/a-I"/>
</dbReference>
<dbReference type="GO" id="GO:0006166">
    <property type="term" value="P:purine ribonucleoside salvage"/>
    <property type="evidence" value="ECO:0007669"/>
    <property type="project" value="TreeGrafter"/>
</dbReference>